<feature type="domain" description="Copper resistance protein D" evidence="8">
    <location>
        <begin position="241"/>
        <end position="337"/>
    </location>
</feature>
<evidence type="ECO:0000313" key="10">
    <source>
        <dbReference type="Proteomes" id="UP000321181"/>
    </source>
</evidence>
<feature type="transmembrane region" description="Helical" evidence="7">
    <location>
        <begin position="447"/>
        <end position="469"/>
    </location>
</feature>
<feature type="region of interest" description="Disordered" evidence="6">
    <location>
        <begin position="643"/>
        <end position="666"/>
    </location>
</feature>
<dbReference type="AlphaFoldDB" id="A0A512D761"/>
<dbReference type="GO" id="GO:0005886">
    <property type="term" value="C:plasma membrane"/>
    <property type="evidence" value="ECO:0007669"/>
    <property type="project" value="UniProtKB-SubCell"/>
</dbReference>
<feature type="transmembrane region" description="Helical" evidence="7">
    <location>
        <begin position="148"/>
        <end position="171"/>
    </location>
</feature>
<feature type="transmembrane region" description="Helical" evidence="7">
    <location>
        <begin position="416"/>
        <end position="435"/>
    </location>
</feature>
<evidence type="ECO:0000256" key="6">
    <source>
        <dbReference type="SAM" id="MobiDB-lite"/>
    </source>
</evidence>
<proteinExistence type="predicted"/>
<feature type="transmembrane region" description="Helical" evidence="7">
    <location>
        <begin position="180"/>
        <end position="200"/>
    </location>
</feature>
<feature type="transmembrane region" description="Helical" evidence="7">
    <location>
        <begin position="108"/>
        <end position="128"/>
    </location>
</feature>
<evidence type="ECO:0000256" key="1">
    <source>
        <dbReference type="ARBA" id="ARBA00004651"/>
    </source>
</evidence>
<feature type="transmembrane region" description="Helical" evidence="7">
    <location>
        <begin position="279"/>
        <end position="298"/>
    </location>
</feature>
<dbReference type="InterPro" id="IPR032694">
    <property type="entry name" value="CopC/D"/>
</dbReference>
<evidence type="ECO:0000259" key="8">
    <source>
        <dbReference type="Pfam" id="PF05425"/>
    </source>
</evidence>
<dbReference type="RefSeq" id="WP_146898375.1">
    <property type="nucleotide sequence ID" value="NZ_BAAARM010000001.1"/>
</dbReference>
<gene>
    <name evidence="9" type="ORF">CAE01nite_00340</name>
</gene>
<reference evidence="9 10" key="1">
    <citation type="submission" date="2019-07" db="EMBL/GenBank/DDBJ databases">
        <title>Whole genome shotgun sequence of Cellulomonas aerilata NBRC 106308.</title>
        <authorList>
            <person name="Hosoyama A."/>
            <person name="Uohara A."/>
            <person name="Ohji S."/>
            <person name="Ichikawa N."/>
        </authorList>
    </citation>
    <scope>NUCLEOTIDE SEQUENCE [LARGE SCALE GENOMIC DNA]</scope>
    <source>
        <strain evidence="9 10">NBRC 106308</strain>
    </source>
</reference>
<evidence type="ECO:0000256" key="4">
    <source>
        <dbReference type="ARBA" id="ARBA00022989"/>
    </source>
</evidence>
<feature type="transmembrane region" description="Helical" evidence="7">
    <location>
        <begin position="242"/>
        <end position="267"/>
    </location>
</feature>
<dbReference type="OrthoDB" id="574459at2"/>
<dbReference type="PANTHER" id="PTHR34820:SF4">
    <property type="entry name" value="INNER MEMBRANE PROTEIN YEBZ"/>
    <property type="match status" value="1"/>
</dbReference>
<keyword evidence="2" id="KW-1003">Cell membrane</keyword>
<evidence type="ECO:0000313" key="9">
    <source>
        <dbReference type="EMBL" id="GEO32309.1"/>
    </source>
</evidence>
<feature type="transmembrane region" description="Helical" evidence="7">
    <location>
        <begin position="378"/>
        <end position="395"/>
    </location>
</feature>
<organism evidence="9 10">
    <name type="scientific">Cellulomonas aerilata</name>
    <dbReference type="NCBI Taxonomy" id="515326"/>
    <lineage>
        <taxon>Bacteria</taxon>
        <taxon>Bacillati</taxon>
        <taxon>Actinomycetota</taxon>
        <taxon>Actinomycetes</taxon>
        <taxon>Micrococcales</taxon>
        <taxon>Cellulomonadaceae</taxon>
        <taxon>Cellulomonas</taxon>
    </lineage>
</organism>
<feature type="transmembrane region" description="Helical" evidence="7">
    <location>
        <begin position="559"/>
        <end position="585"/>
    </location>
</feature>
<feature type="region of interest" description="Disordered" evidence="6">
    <location>
        <begin position="470"/>
        <end position="490"/>
    </location>
</feature>
<dbReference type="InterPro" id="IPR008457">
    <property type="entry name" value="Cu-R_CopD_dom"/>
</dbReference>
<feature type="transmembrane region" description="Helical" evidence="7">
    <location>
        <begin position="206"/>
        <end position="230"/>
    </location>
</feature>
<evidence type="ECO:0000256" key="3">
    <source>
        <dbReference type="ARBA" id="ARBA00022692"/>
    </source>
</evidence>
<comment type="caution">
    <text evidence="9">The sequence shown here is derived from an EMBL/GenBank/DDBJ whole genome shotgun (WGS) entry which is preliminary data.</text>
</comment>
<dbReference type="Pfam" id="PF09678">
    <property type="entry name" value="Caa3_CtaG"/>
    <property type="match status" value="1"/>
</dbReference>
<protein>
    <recommendedName>
        <fullName evidence="8">Copper resistance protein D domain-containing protein</fullName>
    </recommendedName>
</protein>
<keyword evidence="4 7" id="KW-1133">Transmembrane helix</keyword>
<dbReference type="Proteomes" id="UP000321181">
    <property type="component" value="Unassembled WGS sequence"/>
</dbReference>
<feature type="transmembrane region" description="Helical" evidence="7">
    <location>
        <begin position="65"/>
        <end position="88"/>
    </location>
</feature>
<dbReference type="GO" id="GO:0006825">
    <property type="term" value="P:copper ion transport"/>
    <property type="evidence" value="ECO:0007669"/>
    <property type="project" value="InterPro"/>
</dbReference>
<feature type="transmembrane region" description="Helical" evidence="7">
    <location>
        <begin position="319"/>
        <end position="338"/>
    </location>
</feature>
<dbReference type="PANTHER" id="PTHR34820">
    <property type="entry name" value="INNER MEMBRANE PROTEIN YEBZ"/>
    <property type="match status" value="1"/>
</dbReference>
<name>A0A512D761_9CELL</name>
<keyword evidence="5 7" id="KW-0472">Membrane</keyword>
<feature type="transmembrane region" description="Helical" evidence="7">
    <location>
        <begin position="498"/>
        <end position="516"/>
    </location>
</feature>
<comment type="subcellular location">
    <subcellularLocation>
        <location evidence="1">Cell membrane</location>
        <topology evidence="1">Multi-pass membrane protein</topology>
    </subcellularLocation>
</comment>
<dbReference type="EMBL" id="BJYY01000001">
    <property type="protein sequence ID" value="GEO32309.1"/>
    <property type="molecule type" value="Genomic_DNA"/>
</dbReference>
<sequence length="666" mass="66047">MPPLRVVAGRRDPARARVPGRPLLWPGAVALVVLVAALVAAGSTPQASPFGLADAGPVVRWGLPVARLMVDLCAVVTVGGLLVASVLVPGSHAAGVVGGPADRAGRSAAGWSVLWSASALLAAALTAWEVAGLPPDQVRAGDLPALVWALPPGRALATTAVLAATLPALVLRRRTRGRDAAALVLALVALTPPVYTGHAAHVGQDVATGALVVHVAAASVWLGGLAGLALHVRQDPLLATAATRFSAVALGAFAALAVSGGLVAAASLGPPSARWTSPYAGLVLVKVGCAVALGLVGWAHRRRTLVRLRAGRPGAFVRLVAAELVLMGATVGIAVALSRTPGATGSGLLERPRRSAGPGGLAEHVSLGDLLTDWRPEPVLTTATLVGLVALRRWRRPGPVASAVTTTGPSVGARRTAATCLAAGLLILTAGLPTTYDGHPLVGVQGWQLVVLLLAVPALLVAGGVDAALRSPAPRSRSSAASGAAGGRAPWRTASDPATGFLVVLVATVAVLASPVRVLSAAGPGRVVTLVLVAAAGVVFTLSVWGLGPGGRRPVARRAPVLALTVLFLGAFGALLVSGAAGAGAWTAADLSDPAGLGPAGDPRAAGWVLCSSAAVLAVAAAVVLHRQLRHEGVDPAVRGEQAVAAPSGTAGSPVEAETVGGARKA</sequence>
<evidence type="ECO:0000256" key="7">
    <source>
        <dbReference type="SAM" id="Phobius"/>
    </source>
</evidence>
<feature type="transmembrane region" description="Helical" evidence="7">
    <location>
        <begin position="605"/>
        <end position="625"/>
    </location>
</feature>
<feature type="transmembrane region" description="Helical" evidence="7">
    <location>
        <begin position="528"/>
        <end position="547"/>
    </location>
</feature>
<dbReference type="InterPro" id="IPR019108">
    <property type="entry name" value="Caa3_assmbl_CtaG-rel"/>
</dbReference>
<dbReference type="Pfam" id="PF05425">
    <property type="entry name" value="CopD"/>
    <property type="match status" value="1"/>
</dbReference>
<keyword evidence="3 7" id="KW-0812">Transmembrane</keyword>
<evidence type="ECO:0000256" key="5">
    <source>
        <dbReference type="ARBA" id="ARBA00023136"/>
    </source>
</evidence>
<keyword evidence="10" id="KW-1185">Reference proteome</keyword>
<accession>A0A512D761</accession>
<evidence type="ECO:0000256" key="2">
    <source>
        <dbReference type="ARBA" id="ARBA00022475"/>
    </source>
</evidence>